<accession>A0A1B0BKB1</accession>
<dbReference type="PANTHER" id="PTHR10855:SF2">
    <property type="entry name" value="COP9 SIGNALOSOME COMPLEX SUBUNIT 4"/>
    <property type="match status" value="1"/>
</dbReference>
<keyword evidence="5" id="KW-0539">Nucleus</keyword>
<dbReference type="InterPro" id="IPR040134">
    <property type="entry name" value="PSMD12/CSN4"/>
</dbReference>
<dbReference type="STRING" id="67801.A0A1B0BKB1"/>
<reference evidence="9" key="1">
    <citation type="submission" date="2015-01" db="EMBL/GenBank/DDBJ databases">
        <authorList>
            <person name="Aksoy S."/>
            <person name="Warren W."/>
            <person name="Wilson R.K."/>
        </authorList>
    </citation>
    <scope>NUCLEOTIDE SEQUENCE [LARGE SCALE GENOMIC DNA]</scope>
    <source>
        <strain evidence="9">IAEA</strain>
    </source>
</reference>
<dbReference type="Proteomes" id="UP000092460">
    <property type="component" value="Unassembled WGS sequence"/>
</dbReference>
<dbReference type="InterPro" id="IPR054559">
    <property type="entry name" value="PSMD12-CSN4-like_N"/>
</dbReference>
<evidence type="ECO:0000256" key="4">
    <source>
        <dbReference type="ARBA" id="ARBA00022790"/>
    </source>
</evidence>
<protein>
    <recommendedName>
        <fullName evidence="7">PSMD12/CSN4-like N-terminal domain-containing protein</fullName>
    </recommendedName>
</protein>
<dbReference type="GO" id="GO:0008180">
    <property type="term" value="C:COP9 signalosome"/>
    <property type="evidence" value="ECO:0007669"/>
    <property type="project" value="UniProtKB-KW"/>
</dbReference>
<dbReference type="Gene3D" id="1.10.10.10">
    <property type="entry name" value="Winged helix-like DNA-binding domain superfamily/Winged helix DNA-binding domain"/>
    <property type="match status" value="1"/>
</dbReference>
<feature type="transmembrane region" description="Helical" evidence="6">
    <location>
        <begin position="6"/>
        <end position="27"/>
    </location>
</feature>
<name>A0A1B0BKB1_9MUSC</name>
<dbReference type="PANTHER" id="PTHR10855">
    <property type="entry name" value="26S PROTEASOME NON-ATPASE REGULATORY SUBUNIT 12/COP9 SIGNALOSOME COMPLEX SUBUNIT 4"/>
    <property type="match status" value="1"/>
</dbReference>
<keyword evidence="3" id="KW-0963">Cytoplasm</keyword>
<evidence type="ECO:0000256" key="3">
    <source>
        <dbReference type="ARBA" id="ARBA00022490"/>
    </source>
</evidence>
<evidence type="ECO:0000313" key="9">
    <source>
        <dbReference type="Proteomes" id="UP000092460"/>
    </source>
</evidence>
<organism evidence="8 9">
    <name type="scientific">Glossina palpalis gambiensis</name>
    <dbReference type="NCBI Taxonomy" id="67801"/>
    <lineage>
        <taxon>Eukaryota</taxon>
        <taxon>Metazoa</taxon>
        <taxon>Ecdysozoa</taxon>
        <taxon>Arthropoda</taxon>
        <taxon>Hexapoda</taxon>
        <taxon>Insecta</taxon>
        <taxon>Pterygota</taxon>
        <taxon>Neoptera</taxon>
        <taxon>Endopterygota</taxon>
        <taxon>Diptera</taxon>
        <taxon>Brachycera</taxon>
        <taxon>Muscomorpha</taxon>
        <taxon>Hippoboscoidea</taxon>
        <taxon>Glossinidae</taxon>
        <taxon>Glossina</taxon>
    </lineage>
</organism>
<dbReference type="EMBL" id="JXJN01015863">
    <property type="status" value="NOT_ANNOTATED_CDS"/>
    <property type="molecule type" value="Genomic_DNA"/>
</dbReference>
<dbReference type="InterPro" id="IPR036388">
    <property type="entry name" value="WH-like_DNA-bd_sf"/>
</dbReference>
<dbReference type="GO" id="GO:0005829">
    <property type="term" value="C:cytosol"/>
    <property type="evidence" value="ECO:0007669"/>
    <property type="project" value="TreeGrafter"/>
</dbReference>
<dbReference type="AlphaFoldDB" id="A0A1B0BKB1"/>
<evidence type="ECO:0000256" key="5">
    <source>
        <dbReference type="ARBA" id="ARBA00023242"/>
    </source>
</evidence>
<sequence length="394" mass="44116">LSDDGSGGGFLAFVSGIGVGIGFGVVVTSIPHSMVYTVESIGHRLLSINSFTDSPMEQVNLYVSLFDEIVANVNKNLYDVYDVFVRNMVSGRVNVVVARMTFEKVISKLRRISDVIAIDLCEITLERLPRMYIFDEHIGDLIQLIATIVERNGFAREAAATLATLPFNKVSSYNTVPFRFDMYVKIARLFMEADDVGQAETYIKRAAKLLPKITVEKSKISYRMYYGRILERRYQFAEAAKHYIDLSSIPHVSTPVLQRAIVCTILAPVCQERSILLAQLHQDKRVKNLLAYDIIEKMHLAIVVKRAELQQFESLLQEHHKAIATDGISVFDRAIIEHNVMAYDKVYGIISYEALAAISGTSTDVTELVGSKMIAEGRLEGHVGKSLQLTNENQ</sequence>
<dbReference type="Pfam" id="PF22241">
    <property type="entry name" value="PSMD12-CSN4_N"/>
    <property type="match status" value="1"/>
</dbReference>
<evidence type="ECO:0000256" key="1">
    <source>
        <dbReference type="ARBA" id="ARBA00004123"/>
    </source>
</evidence>
<keyword evidence="4" id="KW-0736">Signalosome</keyword>
<evidence type="ECO:0000259" key="7">
    <source>
        <dbReference type="Pfam" id="PF22241"/>
    </source>
</evidence>
<dbReference type="VEuPathDB" id="VectorBase:GPPI032885"/>
<evidence type="ECO:0000256" key="6">
    <source>
        <dbReference type="SAM" id="Phobius"/>
    </source>
</evidence>
<evidence type="ECO:0000313" key="8">
    <source>
        <dbReference type="EnsemblMetazoa" id="GPPI032885-PA"/>
    </source>
</evidence>
<proteinExistence type="predicted"/>
<dbReference type="InterPro" id="IPR036390">
    <property type="entry name" value="WH_DNA-bd_sf"/>
</dbReference>
<keyword evidence="6" id="KW-0472">Membrane</keyword>
<feature type="domain" description="PSMD12/CSN4-like N-terminal" evidence="7">
    <location>
        <begin position="66"/>
        <end position="252"/>
    </location>
</feature>
<keyword evidence="6" id="KW-1133">Transmembrane helix</keyword>
<evidence type="ECO:0000256" key="2">
    <source>
        <dbReference type="ARBA" id="ARBA00004496"/>
    </source>
</evidence>
<reference evidence="8" key="2">
    <citation type="submission" date="2020-05" db="UniProtKB">
        <authorList>
            <consortium name="EnsemblMetazoa"/>
        </authorList>
    </citation>
    <scope>IDENTIFICATION</scope>
    <source>
        <strain evidence="8">IAEA</strain>
    </source>
</reference>
<keyword evidence="6" id="KW-0812">Transmembrane</keyword>
<comment type="subcellular location">
    <subcellularLocation>
        <location evidence="2">Cytoplasm</location>
    </subcellularLocation>
    <subcellularLocation>
        <location evidence="1">Nucleus</location>
    </subcellularLocation>
</comment>
<dbReference type="SUPFAM" id="SSF46785">
    <property type="entry name" value="Winged helix' DNA-binding domain"/>
    <property type="match status" value="1"/>
</dbReference>
<keyword evidence="9" id="KW-1185">Reference proteome</keyword>
<dbReference type="EnsemblMetazoa" id="GPPI032885-RA">
    <property type="protein sequence ID" value="GPPI032885-PA"/>
    <property type="gene ID" value="GPPI032885"/>
</dbReference>